<feature type="non-terminal residue" evidence="2">
    <location>
        <position position="52"/>
    </location>
</feature>
<evidence type="ECO:0000313" key="2">
    <source>
        <dbReference type="EMBL" id="EPB84360.1"/>
    </source>
</evidence>
<feature type="non-terminal residue" evidence="2">
    <location>
        <position position="1"/>
    </location>
</feature>
<feature type="region of interest" description="Disordered" evidence="1">
    <location>
        <begin position="1"/>
        <end position="20"/>
    </location>
</feature>
<reference evidence="3" key="1">
    <citation type="submission" date="2013-05" db="EMBL/GenBank/DDBJ databases">
        <title>The Genome sequence of Mucor circinelloides f. circinelloides 1006PhL.</title>
        <authorList>
            <consortium name="The Broad Institute Genomics Platform"/>
            <person name="Cuomo C."/>
            <person name="Earl A."/>
            <person name="Findley K."/>
            <person name="Lee S.C."/>
            <person name="Walker B."/>
            <person name="Young S."/>
            <person name="Zeng Q."/>
            <person name="Gargeya S."/>
            <person name="Fitzgerald M."/>
            <person name="Haas B."/>
            <person name="Abouelleil A."/>
            <person name="Allen A.W."/>
            <person name="Alvarado L."/>
            <person name="Arachchi H.M."/>
            <person name="Berlin A.M."/>
            <person name="Chapman S.B."/>
            <person name="Gainer-Dewar J."/>
            <person name="Goldberg J."/>
            <person name="Griggs A."/>
            <person name="Gujja S."/>
            <person name="Hansen M."/>
            <person name="Howarth C."/>
            <person name="Imamovic A."/>
            <person name="Ireland A."/>
            <person name="Larimer J."/>
            <person name="McCowan C."/>
            <person name="Murphy C."/>
            <person name="Pearson M."/>
            <person name="Poon T.W."/>
            <person name="Priest M."/>
            <person name="Roberts A."/>
            <person name="Saif S."/>
            <person name="Shea T."/>
            <person name="Sisk P."/>
            <person name="Sykes S."/>
            <person name="Wortman J."/>
            <person name="Nusbaum C."/>
            <person name="Birren B."/>
        </authorList>
    </citation>
    <scope>NUCLEOTIDE SEQUENCE [LARGE SCALE GENOMIC DNA]</scope>
    <source>
        <strain evidence="3">1006PhL</strain>
    </source>
</reference>
<dbReference type="VEuPathDB" id="FungiDB:HMPREF1544_08879"/>
<accession>S2JWZ8</accession>
<keyword evidence="3" id="KW-1185">Reference proteome</keyword>
<evidence type="ECO:0000313" key="3">
    <source>
        <dbReference type="Proteomes" id="UP000014254"/>
    </source>
</evidence>
<organism evidence="2 3">
    <name type="scientific">Mucor circinelloides f. circinelloides (strain 1006PhL)</name>
    <name type="common">Mucormycosis agent</name>
    <name type="synonym">Calyptromyces circinelloides</name>
    <dbReference type="NCBI Taxonomy" id="1220926"/>
    <lineage>
        <taxon>Eukaryota</taxon>
        <taxon>Fungi</taxon>
        <taxon>Fungi incertae sedis</taxon>
        <taxon>Mucoromycota</taxon>
        <taxon>Mucoromycotina</taxon>
        <taxon>Mucoromycetes</taxon>
        <taxon>Mucorales</taxon>
        <taxon>Mucorineae</taxon>
        <taxon>Mucoraceae</taxon>
        <taxon>Mucor</taxon>
    </lineage>
</organism>
<dbReference type="Proteomes" id="UP000014254">
    <property type="component" value="Unassembled WGS sequence"/>
</dbReference>
<sequence>GIPMTNDGVKKLQKRNSGFKARRKIRADMISKTNMKLHLAWTKTCRHYKIDG</sequence>
<name>S2JWZ8_MUCC1</name>
<dbReference type="EMBL" id="KE124041">
    <property type="protein sequence ID" value="EPB84360.1"/>
    <property type="molecule type" value="Genomic_DNA"/>
</dbReference>
<evidence type="ECO:0000256" key="1">
    <source>
        <dbReference type="SAM" id="MobiDB-lite"/>
    </source>
</evidence>
<proteinExistence type="predicted"/>
<protein>
    <submittedName>
        <fullName evidence="2">Uncharacterized protein</fullName>
    </submittedName>
</protein>
<gene>
    <name evidence="2" type="ORF">HMPREF1544_08879</name>
</gene>
<dbReference type="InParanoid" id="S2JWZ8"/>
<dbReference type="AlphaFoldDB" id="S2JWZ8"/>